<evidence type="ECO:0000313" key="3">
    <source>
        <dbReference type="Proteomes" id="UP000182063"/>
    </source>
</evidence>
<proteinExistence type="predicted"/>
<dbReference type="Proteomes" id="UP000182063">
    <property type="component" value="Chromosome"/>
</dbReference>
<evidence type="ECO:0000313" key="2">
    <source>
        <dbReference type="EMBL" id="API58089.1"/>
    </source>
</evidence>
<dbReference type="EMBL" id="CP018221">
    <property type="protein sequence ID" value="API58089.1"/>
    <property type="molecule type" value="Genomic_DNA"/>
</dbReference>
<organism evidence="2 3">
    <name type="scientific">Tardibacter chloracetimidivorans</name>
    <dbReference type="NCBI Taxonomy" id="1921510"/>
    <lineage>
        <taxon>Bacteria</taxon>
        <taxon>Pseudomonadati</taxon>
        <taxon>Pseudomonadota</taxon>
        <taxon>Alphaproteobacteria</taxon>
        <taxon>Sphingomonadales</taxon>
        <taxon>Sphingomonadaceae</taxon>
        <taxon>Tardibacter</taxon>
    </lineage>
</organism>
<dbReference type="KEGG" id="sphj:BSL82_01245"/>
<evidence type="ECO:0000259" key="1">
    <source>
        <dbReference type="Pfam" id="PF04233"/>
    </source>
</evidence>
<dbReference type="OrthoDB" id="8614104at2"/>
<gene>
    <name evidence="2" type="ORF">BSL82_01245</name>
</gene>
<dbReference type="InterPro" id="IPR006528">
    <property type="entry name" value="Phage_head_morphogenesis_dom"/>
</dbReference>
<reference evidence="3" key="1">
    <citation type="submission" date="2016-11" db="EMBL/GenBank/DDBJ databases">
        <title>Complete Genome Sequence of alachlor-degrading Sphingomonas sp. strain JJ-A5.</title>
        <authorList>
            <person name="Lee H."/>
            <person name="Ka J.-O."/>
        </authorList>
    </citation>
    <scope>NUCLEOTIDE SEQUENCE [LARGE SCALE GENOMIC DNA]</scope>
    <source>
        <strain evidence="3">JJ-A5</strain>
    </source>
</reference>
<dbReference type="RefSeq" id="WP_072595665.1">
    <property type="nucleotide sequence ID" value="NZ_CP018221.1"/>
</dbReference>
<feature type="domain" description="Phage head morphogenesis" evidence="1">
    <location>
        <begin position="141"/>
        <end position="257"/>
    </location>
</feature>
<dbReference type="AlphaFoldDB" id="A0A1L3ZR38"/>
<accession>A0A1L3ZR38</accession>
<keyword evidence="3" id="KW-1185">Reference proteome</keyword>
<dbReference type="Pfam" id="PF04233">
    <property type="entry name" value="Phage_Mu_F"/>
    <property type="match status" value="1"/>
</dbReference>
<name>A0A1L3ZR38_9SPHN</name>
<sequence length="343" mass="37171">MSDIELQDAILRHALMLQNVSALGAREVESILRELEDELRALLDSRALSAASKRQIADLIRQAEAAIGPAYGVAAQAVDTQALALVIAEKTVEALDGYFPVAAAKPTAETLASLTKDVLIDGAPSSAWWARQAEDTAWKFAAQVRQGVVNGEAQERIVQRIVGKRGEPGIMEIARRNARTLVHSSVMSAANEARLATFRRNHRLVKGVRWLATLDSNTCRTCAALDGQQWDLEGKKLKGATIAFQLPPAHWSCRCVASPIPKTFRDMGLDIDEPTDTGQRASSSGPVAGSITFDEFLSRQPSAFVDKALGRRRAEMFRAGKITLSDLVSGTGRELTLDELQSA</sequence>
<protein>
    <recommendedName>
        <fullName evidence="1">Phage head morphogenesis domain-containing protein</fullName>
    </recommendedName>
</protein>
<dbReference type="STRING" id="1921510.BSL82_01245"/>